<comment type="caution">
    <text evidence="2">The sequence shown here is derived from an EMBL/GenBank/DDBJ whole genome shotgun (WGS) entry which is preliminary data.</text>
</comment>
<sequence>MALKQEIIWKNQHKKNVHCHIFTDSISSLKALQKLQPKNNLVEEVRQLLDATVSLHWVKTHIGIEGNETADKAAKSASEKTSIDVHLEIPQRSMKTKLKTLLMVEWQRRWHYGDKGRFTFNIFPDVKPSRCIDNRYLAQAQQPTVTPPRFTSRSLIYRTATAGVVRT</sequence>
<name>A0A4Y2HCS6_ARAVE</name>
<keyword evidence="3" id="KW-1185">Reference proteome</keyword>
<dbReference type="Proteomes" id="UP000499080">
    <property type="component" value="Unassembled WGS sequence"/>
</dbReference>
<dbReference type="InterPro" id="IPR036397">
    <property type="entry name" value="RNaseH_sf"/>
</dbReference>
<dbReference type="InterPro" id="IPR012337">
    <property type="entry name" value="RNaseH-like_sf"/>
</dbReference>
<organism evidence="2 3">
    <name type="scientific">Araneus ventricosus</name>
    <name type="common">Orbweaver spider</name>
    <name type="synonym">Epeira ventricosa</name>
    <dbReference type="NCBI Taxonomy" id="182803"/>
    <lineage>
        <taxon>Eukaryota</taxon>
        <taxon>Metazoa</taxon>
        <taxon>Ecdysozoa</taxon>
        <taxon>Arthropoda</taxon>
        <taxon>Chelicerata</taxon>
        <taxon>Arachnida</taxon>
        <taxon>Araneae</taxon>
        <taxon>Araneomorphae</taxon>
        <taxon>Entelegynae</taxon>
        <taxon>Araneoidea</taxon>
        <taxon>Araneidae</taxon>
        <taxon>Araneus</taxon>
    </lineage>
</organism>
<accession>A0A4Y2HCS6</accession>
<evidence type="ECO:0000259" key="1">
    <source>
        <dbReference type="PROSITE" id="PS50879"/>
    </source>
</evidence>
<evidence type="ECO:0000313" key="3">
    <source>
        <dbReference type="Proteomes" id="UP000499080"/>
    </source>
</evidence>
<dbReference type="EMBL" id="BGPR01001851">
    <property type="protein sequence ID" value="GBM63078.1"/>
    <property type="molecule type" value="Genomic_DNA"/>
</dbReference>
<dbReference type="GO" id="GO:0004523">
    <property type="term" value="F:RNA-DNA hybrid ribonuclease activity"/>
    <property type="evidence" value="ECO:0007669"/>
    <property type="project" value="InterPro"/>
</dbReference>
<dbReference type="Pfam" id="PF00075">
    <property type="entry name" value="RNase_H"/>
    <property type="match status" value="1"/>
</dbReference>
<proteinExistence type="predicted"/>
<evidence type="ECO:0000313" key="2">
    <source>
        <dbReference type="EMBL" id="GBM63078.1"/>
    </source>
</evidence>
<dbReference type="OrthoDB" id="6515318at2759"/>
<dbReference type="Gene3D" id="3.30.420.10">
    <property type="entry name" value="Ribonuclease H-like superfamily/Ribonuclease H"/>
    <property type="match status" value="1"/>
</dbReference>
<dbReference type="SUPFAM" id="SSF53098">
    <property type="entry name" value="Ribonuclease H-like"/>
    <property type="match status" value="1"/>
</dbReference>
<dbReference type="InterPro" id="IPR002156">
    <property type="entry name" value="RNaseH_domain"/>
</dbReference>
<gene>
    <name evidence="2" type="ORF">AVEN_68535_1</name>
</gene>
<protein>
    <recommendedName>
        <fullName evidence="1">RNase H type-1 domain-containing protein</fullName>
    </recommendedName>
</protein>
<dbReference type="GO" id="GO:0003676">
    <property type="term" value="F:nucleic acid binding"/>
    <property type="evidence" value="ECO:0007669"/>
    <property type="project" value="InterPro"/>
</dbReference>
<dbReference type="AlphaFoldDB" id="A0A4Y2HCS6"/>
<feature type="domain" description="RNase H type-1" evidence="1">
    <location>
        <begin position="1"/>
        <end position="79"/>
    </location>
</feature>
<reference evidence="2 3" key="1">
    <citation type="journal article" date="2019" name="Sci. Rep.">
        <title>Orb-weaving spider Araneus ventricosus genome elucidates the spidroin gene catalogue.</title>
        <authorList>
            <person name="Kono N."/>
            <person name="Nakamura H."/>
            <person name="Ohtoshi R."/>
            <person name="Moran D.A.P."/>
            <person name="Shinohara A."/>
            <person name="Yoshida Y."/>
            <person name="Fujiwara M."/>
            <person name="Mori M."/>
            <person name="Tomita M."/>
            <person name="Arakawa K."/>
        </authorList>
    </citation>
    <scope>NUCLEOTIDE SEQUENCE [LARGE SCALE GENOMIC DNA]</scope>
</reference>
<dbReference type="PROSITE" id="PS50879">
    <property type="entry name" value="RNASE_H_1"/>
    <property type="match status" value="1"/>
</dbReference>